<gene>
    <name evidence="2" type="ORF">Zmor_007850</name>
</gene>
<evidence type="ECO:0000313" key="2">
    <source>
        <dbReference type="EMBL" id="KAJ3663603.1"/>
    </source>
</evidence>
<dbReference type="AlphaFoldDB" id="A0AA38IXL3"/>
<keyword evidence="3" id="KW-1185">Reference proteome</keyword>
<sequence length="76" mass="8578">MPKPLHKDAKQMVSNLVDYFAKERYNGGPLLPLTAVRRVNSVVQQIKTGEGVHFPKKKRTRKKPVCDISTSEQCAI</sequence>
<reference evidence="2" key="1">
    <citation type="journal article" date="2023" name="G3 (Bethesda)">
        <title>Whole genome assemblies of Zophobas morio and Tenebrio molitor.</title>
        <authorList>
            <person name="Kaur S."/>
            <person name="Stinson S.A."/>
            <person name="diCenzo G.C."/>
        </authorList>
    </citation>
    <scope>NUCLEOTIDE SEQUENCE</scope>
    <source>
        <strain evidence="2">QUZm001</strain>
    </source>
</reference>
<accession>A0AA38IXL3</accession>
<proteinExistence type="predicted"/>
<protein>
    <submittedName>
        <fullName evidence="2">Uncharacterized protein</fullName>
    </submittedName>
</protein>
<name>A0AA38IXL3_9CUCU</name>
<evidence type="ECO:0000256" key="1">
    <source>
        <dbReference type="SAM" id="MobiDB-lite"/>
    </source>
</evidence>
<organism evidence="2 3">
    <name type="scientific">Zophobas morio</name>
    <dbReference type="NCBI Taxonomy" id="2755281"/>
    <lineage>
        <taxon>Eukaryota</taxon>
        <taxon>Metazoa</taxon>
        <taxon>Ecdysozoa</taxon>
        <taxon>Arthropoda</taxon>
        <taxon>Hexapoda</taxon>
        <taxon>Insecta</taxon>
        <taxon>Pterygota</taxon>
        <taxon>Neoptera</taxon>
        <taxon>Endopterygota</taxon>
        <taxon>Coleoptera</taxon>
        <taxon>Polyphaga</taxon>
        <taxon>Cucujiformia</taxon>
        <taxon>Tenebrionidae</taxon>
        <taxon>Zophobas</taxon>
    </lineage>
</organism>
<feature type="region of interest" description="Disordered" evidence="1">
    <location>
        <begin position="54"/>
        <end position="76"/>
    </location>
</feature>
<dbReference type="EMBL" id="JALNTZ010000002">
    <property type="protein sequence ID" value="KAJ3663603.1"/>
    <property type="molecule type" value="Genomic_DNA"/>
</dbReference>
<feature type="compositionally biased region" description="Basic residues" evidence="1">
    <location>
        <begin position="54"/>
        <end position="63"/>
    </location>
</feature>
<dbReference type="Proteomes" id="UP001168821">
    <property type="component" value="Unassembled WGS sequence"/>
</dbReference>
<comment type="caution">
    <text evidence="2">The sequence shown here is derived from an EMBL/GenBank/DDBJ whole genome shotgun (WGS) entry which is preliminary data.</text>
</comment>
<evidence type="ECO:0000313" key="3">
    <source>
        <dbReference type="Proteomes" id="UP001168821"/>
    </source>
</evidence>